<keyword evidence="7" id="KW-0539">Nucleus</keyword>
<dbReference type="InParanoid" id="W2RWG2"/>
<keyword evidence="10" id="KW-1185">Reference proteome</keyword>
<evidence type="ECO:0000256" key="4">
    <source>
        <dbReference type="ARBA" id="ARBA00022448"/>
    </source>
</evidence>
<dbReference type="Pfam" id="PF03378">
    <property type="entry name" value="CAS_CSE1"/>
    <property type="match status" value="1"/>
</dbReference>
<evidence type="ECO:0000259" key="8">
    <source>
        <dbReference type="PROSITE" id="PS50166"/>
    </source>
</evidence>
<dbReference type="InterPro" id="IPR001494">
    <property type="entry name" value="Importin-beta_N"/>
</dbReference>
<reference evidence="9 10" key="1">
    <citation type="submission" date="2013-03" db="EMBL/GenBank/DDBJ databases">
        <title>The Genome Sequence of Phialophora europaea CBS 101466.</title>
        <authorList>
            <consortium name="The Broad Institute Genomics Platform"/>
            <person name="Cuomo C."/>
            <person name="de Hoog S."/>
            <person name="Gorbushina A."/>
            <person name="Walker B."/>
            <person name="Young S.K."/>
            <person name="Zeng Q."/>
            <person name="Gargeya S."/>
            <person name="Fitzgerald M."/>
            <person name="Haas B."/>
            <person name="Abouelleil A."/>
            <person name="Allen A.W."/>
            <person name="Alvarado L."/>
            <person name="Arachchi H.M."/>
            <person name="Berlin A.M."/>
            <person name="Chapman S.B."/>
            <person name="Gainer-Dewar J."/>
            <person name="Goldberg J."/>
            <person name="Griggs A."/>
            <person name="Gujja S."/>
            <person name="Hansen M."/>
            <person name="Howarth C."/>
            <person name="Imamovic A."/>
            <person name="Ireland A."/>
            <person name="Larimer J."/>
            <person name="McCowan C."/>
            <person name="Murphy C."/>
            <person name="Pearson M."/>
            <person name="Poon T.W."/>
            <person name="Priest M."/>
            <person name="Roberts A."/>
            <person name="Saif S."/>
            <person name="Shea T."/>
            <person name="Sisk P."/>
            <person name="Sykes S."/>
            <person name="Wortman J."/>
            <person name="Nusbaum C."/>
            <person name="Birren B."/>
        </authorList>
    </citation>
    <scope>NUCLEOTIDE SEQUENCE [LARGE SCALE GENOMIC DNA]</scope>
    <source>
        <strain evidence="9 10">CBS 101466</strain>
    </source>
</reference>
<dbReference type="eggNOG" id="KOG1992">
    <property type="taxonomic scope" value="Eukaryota"/>
</dbReference>
<dbReference type="SUPFAM" id="SSF48371">
    <property type="entry name" value="ARM repeat"/>
    <property type="match status" value="1"/>
</dbReference>
<dbReference type="Gene3D" id="1.25.10.10">
    <property type="entry name" value="Leucine-rich Repeat Variant"/>
    <property type="match status" value="1"/>
</dbReference>
<dbReference type="Pfam" id="PF08506">
    <property type="entry name" value="Cse1"/>
    <property type="match status" value="1"/>
</dbReference>
<gene>
    <name evidence="9" type="ORF">HMPREF1541_04299</name>
</gene>
<dbReference type="GO" id="GO:0005829">
    <property type="term" value="C:cytosol"/>
    <property type="evidence" value="ECO:0007669"/>
    <property type="project" value="TreeGrafter"/>
</dbReference>
<dbReference type="GeneID" id="19971638"/>
<dbReference type="SMART" id="SM00913">
    <property type="entry name" value="IBN_N"/>
    <property type="match status" value="1"/>
</dbReference>
<dbReference type="OrthoDB" id="3268246at2759"/>
<name>W2RWG2_CYPE1</name>
<evidence type="ECO:0000256" key="7">
    <source>
        <dbReference type="ARBA" id="ARBA00023242"/>
    </source>
</evidence>
<evidence type="ECO:0000256" key="1">
    <source>
        <dbReference type="ARBA" id="ARBA00004123"/>
    </source>
</evidence>
<evidence type="ECO:0000256" key="5">
    <source>
        <dbReference type="ARBA" id="ARBA00022490"/>
    </source>
</evidence>
<dbReference type="GO" id="GO:0005635">
    <property type="term" value="C:nuclear envelope"/>
    <property type="evidence" value="ECO:0007669"/>
    <property type="project" value="EnsemblFungi"/>
</dbReference>
<evidence type="ECO:0000313" key="9">
    <source>
        <dbReference type="EMBL" id="ETN40024.1"/>
    </source>
</evidence>
<keyword evidence="4" id="KW-0813">Transport</keyword>
<dbReference type="Pfam" id="PF03810">
    <property type="entry name" value="IBN_N"/>
    <property type="match status" value="1"/>
</dbReference>
<dbReference type="PANTHER" id="PTHR10997">
    <property type="entry name" value="IMPORTIN-7, 8, 11"/>
    <property type="match status" value="1"/>
</dbReference>
<dbReference type="GO" id="GO:0032991">
    <property type="term" value="C:protein-containing complex"/>
    <property type="evidence" value="ECO:0007669"/>
    <property type="project" value="EnsemblFungi"/>
</dbReference>
<dbReference type="InterPro" id="IPR013713">
    <property type="entry name" value="XPO2_central"/>
</dbReference>
<dbReference type="GO" id="GO:0034399">
    <property type="term" value="C:nuclear periphery"/>
    <property type="evidence" value="ECO:0007669"/>
    <property type="project" value="EnsemblFungi"/>
</dbReference>
<evidence type="ECO:0000256" key="2">
    <source>
        <dbReference type="ARBA" id="ARBA00004496"/>
    </source>
</evidence>
<comment type="subcellular location">
    <subcellularLocation>
        <location evidence="2">Cytoplasm</location>
    </subcellularLocation>
    <subcellularLocation>
        <location evidence="1">Nucleus</location>
    </subcellularLocation>
</comment>
<accession>W2RWG2</accession>
<dbReference type="RefSeq" id="XP_008716867.1">
    <property type="nucleotide sequence ID" value="XM_008718645.1"/>
</dbReference>
<evidence type="ECO:0000313" key="10">
    <source>
        <dbReference type="Proteomes" id="UP000030752"/>
    </source>
</evidence>
<dbReference type="InterPro" id="IPR011989">
    <property type="entry name" value="ARM-like"/>
</dbReference>
<dbReference type="Proteomes" id="UP000030752">
    <property type="component" value="Unassembled WGS sequence"/>
</dbReference>
<dbReference type="GO" id="GO:0006606">
    <property type="term" value="P:protein import into nucleus"/>
    <property type="evidence" value="ECO:0007669"/>
    <property type="project" value="TreeGrafter"/>
</dbReference>
<dbReference type="HOGENOM" id="CLU_009614_0_0_1"/>
<dbReference type="FunCoup" id="W2RWG2">
    <property type="interactions" value="1175"/>
</dbReference>
<dbReference type="VEuPathDB" id="FungiDB:HMPREF1541_04299"/>
<dbReference type="PROSITE" id="PS50166">
    <property type="entry name" value="IMPORTIN_B_NT"/>
    <property type="match status" value="1"/>
</dbReference>
<dbReference type="EMBL" id="KB822720">
    <property type="protein sequence ID" value="ETN40024.1"/>
    <property type="molecule type" value="Genomic_DNA"/>
</dbReference>
<dbReference type="PANTHER" id="PTHR10997:SF8">
    <property type="entry name" value="EXPORTIN-2"/>
    <property type="match status" value="1"/>
</dbReference>
<dbReference type="InterPro" id="IPR016024">
    <property type="entry name" value="ARM-type_fold"/>
</dbReference>
<evidence type="ECO:0000256" key="3">
    <source>
        <dbReference type="ARBA" id="ARBA00008669"/>
    </source>
</evidence>
<evidence type="ECO:0000256" key="6">
    <source>
        <dbReference type="ARBA" id="ARBA00022927"/>
    </source>
</evidence>
<dbReference type="FunFam" id="1.25.10.10:FF:000057">
    <property type="entry name" value="Exportin-2 isoform 1"/>
    <property type="match status" value="1"/>
</dbReference>
<feature type="domain" description="Importin N-terminal" evidence="8">
    <location>
        <begin position="23"/>
        <end position="96"/>
    </location>
</feature>
<comment type="similarity">
    <text evidence="3">Belongs to the XPO2/CSE1 family.</text>
</comment>
<keyword evidence="5" id="KW-0963">Cytoplasm</keyword>
<protein>
    <recommendedName>
        <fullName evidence="8">Importin N-terminal domain-containing protein</fullName>
    </recommendedName>
</protein>
<keyword evidence="6" id="KW-0653">Protein transport</keyword>
<organism evidence="9 10">
    <name type="scientific">Cyphellophora europaea (strain CBS 101466)</name>
    <name type="common">Phialophora europaea</name>
    <dbReference type="NCBI Taxonomy" id="1220924"/>
    <lineage>
        <taxon>Eukaryota</taxon>
        <taxon>Fungi</taxon>
        <taxon>Dikarya</taxon>
        <taxon>Ascomycota</taxon>
        <taxon>Pezizomycotina</taxon>
        <taxon>Eurotiomycetes</taxon>
        <taxon>Chaetothyriomycetidae</taxon>
        <taxon>Chaetothyriales</taxon>
        <taxon>Cyphellophoraceae</taxon>
        <taxon>Cyphellophora</taxon>
    </lineage>
</organism>
<sequence>MASLDHLAQLLDASLDPRTNKKAELEIRAEEKKPGFALLLLQITASDAFSYNTRLASALFFKNFIKRNWTDVEGNYKLSQQDVTSIKTEIIGLMASVPSGIQTQLAEAISVIADSDFWERWDTLVDDLVARFKPDDLTVNIGVLQVAHSIFGRWRPLFRSDELYTEINHVLSKFAQPFLSLWQSLDAYIEAHGNDKAALTKAFAELDLILQIFYDLCCQDLSPVFEDNMQGIAGLLLKYLTYDSPLLHTDDESEAGPLENAKGNVFEVLTLFTQKYYEDFSSQIGSFVQSSWALLTTTNADPKNDILVSKALLFLTTVTRIKEQSQVFNDASVQSQIVEKVILPNVALRDSDIEMFEDEPIEFIRRDLEGSDSETRRRAATDFLRQLSDQFEVSVTQITMSVIDKCLQDYATNPAENWRSKDTATNLFYATAAKGQATSTHGVTSTNGQVDIGDFFSKNLAADLQGQNTHPLLVVDAIKYLYVFRSIITRDQWQQVMSLLVNHLGNSNYCVYTYAAVTVERVLAMYGEDGKPVIDPANITPLAKDLLEHLFSLIEKDPAPQKVQENEFLMRCIMRVLIVIREGVISVIESTLNHLVQITNIIYPNPSNPKFYYYHFESLGALIRFAGPSQSDALIGALFNPFLAVLQNSVEEFMPYVFQLLAALVEGEPEKPLPPNLQPLIAPVLMPALWEQRGNVPALVRLLTALIIRSAADMQANNQIENVLGIFQKLIASKAYEGYAFDLLETIVATFDASALENFWVPILNIIFTRLQRNPSAAFQQRFVRFYHFVASRDDKGLGADFFISATDKVQNEDIFRGLYLSIILPKTQELARPIDRKIAAVSLTKTLADSQAFVQRYPKGWPLTCTALLKLLEDPPVPPKNDDMVIEQDVDDTGFGVGFTQLNTVRKPQSDPFPEIGDLRKWVGGYLKDADQRHSGRIGKTVQESLSDDGKKVLSAYMAL</sequence>
<proteinExistence type="inferred from homology"/>
<dbReference type="GO" id="GO:0031267">
    <property type="term" value="F:small GTPase binding"/>
    <property type="evidence" value="ECO:0007669"/>
    <property type="project" value="InterPro"/>
</dbReference>
<dbReference type="GO" id="GO:0005049">
    <property type="term" value="F:nuclear export signal receptor activity"/>
    <property type="evidence" value="ECO:0007669"/>
    <property type="project" value="EnsemblFungi"/>
</dbReference>
<dbReference type="GO" id="GO:0061015">
    <property type="term" value="P:snRNA import into nucleus"/>
    <property type="evidence" value="ECO:0007669"/>
    <property type="project" value="EnsemblFungi"/>
</dbReference>
<dbReference type="GO" id="GO:0006611">
    <property type="term" value="P:protein export from nucleus"/>
    <property type="evidence" value="ECO:0007669"/>
    <property type="project" value="EnsemblFungi"/>
</dbReference>
<dbReference type="GO" id="GO:0046827">
    <property type="term" value="P:positive regulation of protein export from nucleus"/>
    <property type="evidence" value="ECO:0007669"/>
    <property type="project" value="EnsemblFungi"/>
</dbReference>
<dbReference type="InterPro" id="IPR005043">
    <property type="entry name" value="XPO2_C"/>
</dbReference>
<dbReference type="AlphaFoldDB" id="W2RWG2"/>
<dbReference type="STRING" id="1220924.W2RWG2"/>